<gene>
    <name evidence="1" type="ORF">AABB28_10480</name>
</gene>
<evidence type="ECO:0008006" key="3">
    <source>
        <dbReference type="Google" id="ProtNLM"/>
    </source>
</evidence>
<keyword evidence="2" id="KW-1185">Reference proteome</keyword>
<dbReference type="PROSITE" id="PS51257">
    <property type="entry name" value="PROKAR_LIPOPROTEIN"/>
    <property type="match status" value="1"/>
</dbReference>
<evidence type="ECO:0000313" key="2">
    <source>
        <dbReference type="Proteomes" id="UP001451782"/>
    </source>
</evidence>
<evidence type="ECO:0000313" key="1">
    <source>
        <dbReference type="EMBL" id="WZU62332.1"/>
    </source>
</evidence>
<protein>
    <recommendedName>
        <fullName evidence="3">Lipoprotein</fullName>
    </recommendedName>
</protein>
<name>A0AAN0M4N1_9RHOB</name>
<dbReference type="AlphaFoldDB" id="A0AAN0M4N1"/>
<dbReference type="RefSeq" id="WP_342068740.1">
    <property type="nucleotide sequence ID" value="NZ_CP151762.1"/>
</dbReference>
<sequence>MIQNKSGDSSMRLALFVLPFAVLTACATPREQCISEVTRDTRILSSLINETRANLARGYAIEREQDVRTIRRTCRGRNDDGTIFTFRCDETDTFTTSVPVAIDLNAERAKLESLEERFVQSQAASNQAVAQCIALYPE</sequence>
<dbReference type="Proteomes" id="UP001451782">
    <property type="component" value="Chromosome"/>
</dbReference>
<accession>A0AAN0M4N1</accession>
<organism evidence="1 2">
    <name type="scientific">Yoonia algicola</name>
    <dbReference type="NCBI Taxonomy" id="3137368"/>
    <lineage>
        <taxon>Bacteria</taxon>
        <taxon>Pseudomonadati</taxon>
        <taxon>Pseudomonadota</taxon>
        <taxon>Alphaproteobacteria</taxon>
        <taxon>Rhodobacterales</taxon>
        <taxon>Paracoccaceae</taxon>
        <taxon>Yoonia</taxon>
    </lineage>
</organism>
<proteinExistence type="predicted"/>
<dbReference type="KEGG" id="yag:AABB28_10480"/>
<dbReference type="EMBL" id="CP151762">
    <property type="protein sequence ID" value="WZU62332.1"/>
    <property type="molecule type" value="Genomic_DNA"/>
</dbReference>
<reference evidence="1 2" key="1">
    <citation type="submission" date="2024-04" db="EMBL/GenBank/DDBJ databases">
        <title>Phylogenomic analyses of a clade within the roseobacter group suggest taxonomic reassignments of species of the genera Aestuariivita, Citreicella, Loktanella, Nautella, Pelagibaca, Ruegeria, Thalassobius, Thiobacimonas and Tropicibacter, and the proposal o.</title>
        <authorList>
            <person name="Jeon C.O."/>
        </authorList>
    </citation>
    <scope>NUCLEOTIDE SEQUENCE [LARGE SCALE GENOMIC DNA]</scope>
    <source>
        <strain evidence="1 2">G8-12</strain>
    </source>
</reference>